<name>A0A8E1UQW8_9BACT</name>
<feature type="compositionally biased region" description="Basic and acidic residues" evidence="1">
    <location>
        <begin position="212"/>
        <end position="221"/>
    </location>
</feature>
<dbReference type="PROSITE" id="PS51257">
    <property type="entry name" value="PROKAR_LIPOPROTEIN"/>
    <property type="match status" value="1"/>
</dbReference>
<feature type="region of interest" description="Disordered" evidence="1">
    <location>
        <begin position="212"/>
        <end position="231"/>
    </location>
</feature>
<reference evidence="2 3" key="1">
    <citation type="submission" date="2015-06" db="EMBL/GenBank/DDBJ databases">
        <title>Prevotella sp. 109, sp. nov., a novel member of the family Prevotellaceae isolated from human faeces.</title>
        <authorList>
            <person name="Shkoporov A.N."/>
            <person name="Chaplin A.V."/>
            <person name="Kafarskaia L.I."/>
            <person name="Efimov B.A."/>
        </authorList>
    </citation>
    <scope>NUCLEOTIDE SEQUENCE [LARGE SCALE GENOMIC DNA]</scope>
    <source>
        <strain evidence="2 3">109</strain>
    </source>
</reference>
<sequence length="231" mass="26502">MKKLPKPILTLLSATIFLFSGCNTYSLIKDATDREEGRIIMNDGTEYVGRVKMPHSPTKKIRIKTTEGQKVKLKSTDVYIMGVWKKTNPDNVTYLVCHPYYTGLYFSTKKRKKVDPSWMCLEAKGRYVEFYILGYKYSINSKGVFKIAVGGGGLIQYLARKKDDDTAIVIGTYKGNKDLLRKELVEYLSDDPELCSRITDMEIEPDDFSEIADKYRPQNEKDDVELPNTKF</sequence>
<dbReference type="OrthoDB" id="1066128at2"/>
<dbReference type="Proteomes" id="UP000036951">
    <property type="component" value="Unassembled WGS sequence"/>
</dbReference>
<keyword evidence="3" id="KW-1185">Reference proteome</keyword>
<protein>
    <recommendedName>
        <fullName evidence="4">Lipoprotein</fullName>
    </recommendedName>
</protein>
<organism evidence="2 3">
    <name type="scientific">Xylanibacter rarus</name>
    <dbReference type="NCBI Taxonomy" id="1676614"/>
    <lineage>
        <taxon>Bacteria</taxon>
        <taxon>Pseudomonadati</taxon>
        <taxon>Bacteroidota</taxon>
        <taxon>Bacteroidia</taxon>
        <taxon>Bacteroidales</taxon>
        <taxon>Prevotellaceae</taxon>
        <taxon>Xylanibacter</taxon>
    </lineage>
</organism>
<comment type="caution">
    <text evidence="2">The sequence shown here is derived from an EMBL/GenBank/DDBJ whole genome shotgun (WGS) entry which is preliminary data.</text>
</comment>
<dbReference type="RefSeq" id="WP_053397753.1">
    <property type="nucleotide sequence ID" value="NZ_DAWBWQ010000143.1"/>
</dbReference>
<evidence type="ECO:0008006" key="4">
    <source>
        <dbReference type="Google" id="ProtNLM"/>
    </source>
</evidence>
<gene>
    <name evidence="2" type="ORF">ACU52_03365</name>
</gene>
<dbReference type="AlphaFoldDB" id="A0A8E1UQW8"/>
<accession>A0A8E1UQW8</accession>
<evidence type="ECO:0000256" key="1">
    <source>
        <dbReference type="SAM" id="MobiDB-lite"/>
    </source>
</evidence>
<evidence type="ECO:0000313" key="2">
    <source>
        <dbReference type="EMBL" id="KOO69395.1"/>
    </source>
</evidence>
<dbReference type="EMBL" id="LFQU01000003">
    <property type="protein sequence ID" value="KOO69395.1"/>
    <property type="molecule type" value="Genomic_DNA"/>
</dbReference>
<evidence type="ECO:0000313" key="3">
    <source>
        <dbReference type="Proteomes" id="UP000036951"/>
    </source>
</evidence>
<proteinExistence type="predicted"/>